<reference evidence="15 16" key="1">
    <citation type="submission" date="2021-05" db="EMBL/GenBank/DDBJ databases">
        <title>Genome Assembly of Synthetic Allotetraploid Brassica napus Reveals Homoeologous Exchanges between Subgenomes.</title>
        <authorList>
            <person name="Davis J.T."/>
        </authorList>
    </citation>
    <scope>NUCLEOTIDE SEQUENCE [LARGE SCALE GENOMIC DNA]</scope>
    <source>
        <strain evidence="16">cv. Da-Ae</strain>
        <tissue evidence="15">Seedling</tissue>
    </source>
</reference>
<evidence type="ECO:0000256" key="10">
    <source>
        <dbReference type="RuleBase" id="RU000383"/>
    </source>
</evidence>
<feature type="region of interest" description="Disordered" evidence="12">
    <location>
        <begin position="1"/>
        <end position="41"/>
    </location>
</feature>
<gene>
    <name evidence="15" type="ORF">HID58_081196</name>
</gene>
<evidence type="ECO:0000259" key="14">
    <source>
        <dbReference type="SMART" id="SM01332"/>
    </source>
</evidence>
<dbReference type="Gene3D" id="1.10.472.10">
    <property type="entry name" value="Cyclin-like"/>
    <property type="match status" value="2"/>
</dbReference>
<dbReference type="PANTHER" id="PTHR21736">
    <property type="entry name" value="VERNALIZATION-INSENSITIVE PROTEIN 3"/>
    <property type="match status" value="1"/>
</dbReference>
<dbReference type="InterPro" id="IPR036915">
    <property type="entry name" value="Cyclin-like_sf"/>
</dbReference>
<comment type="similarity">
    <text evidence="10">Belongs to the cyclin family.</text>
</comment>
<keyword evidence="3" id="KW-0479">Metal-binding</keyword>
<keyword evidence="16" id="KW-1185">Reference proteome</keyword>
<feature type="compositionally biased region" description="Basic residues" evidence="12">
    <location>
        <begin position="21"/>
        <end position="33"/>
    </location>
</feature>
<dbReference type="Pfam" id="PF00134">
    <property type="entry name" value="Cyclin_N"/>
    <property type="match status" value="1"/>
</dbReference>
<evidence type="ECO:0000256" key="6">
    <source>
        <dbReference type="ARBA" id="ARBA00023054"/>
    </source>
</evidence>
<feature type="domain" description="Cyclin-like" evidence="13">
    <location>
        <begin position="346"/>
        <end position="433"/>
    </location>
</feature>
<evidence type="ECO:0000259" key="13">
    <source>
        <dbReference type="SMART" id="SM00385"/>
    </source>
</evidence>
<evidence type="ECO:0000256" key="7">
    <source>
        <dbReference type="ARBA" id="ARBA00023127"/>
    </source>
</evidence>
<keyword evidence="8" id="KW-0539">Nucleus</keyword>
<dbReference type="InterPro" id="IPR004367">
    <property type="entry name" value="Cyclin_C-dom"/>
</dbReference>
<dbReference type="InterPro" id="IPR006671">
    <property type="entry name" value="Cyclin_N"/>
</dbReference>
<evidence type="ECO:0000256" key="8">
    <source>
        <dbReference type="ARBA" id="ARBA00023242"/>
    </source>
</evidence>
<dbReference type="InterPro" id="IPR047578">
    <property type="entry name" value="OBE1-like_PHD"/>
</dbReference>
<evidence type="ECO:0000313" key="15">
    <source>
        <dbReference type="EMBL" id="KAH0863985.1"/>
    </source>
</evidence>
<dbReference type="PROSITE" id="PS00292">
    <property type="entry name" value="CYCLINS"/>
    <property type="match status" value="1"/>
</dbReference>
<evidence type="ECO:0000256" key="1">
    <source>
        <dbReference type="ARBA" id="ARBA00004123"/>
    </source>
</evidence>
<dbReference type="SMART" id="SM00385">
    <property type="entry name" value="CYCLIN"/>
    <property type="match status" value="1"/>
</dbReference>
<dbReference type="PANTHER" id="PTHR21736:SF38">
    <property type="entry name" value="PROTEIN OBERON 3"/>
    <property type="match status" value="1"/>
</dbReference>
<name>A0ABQ7YA97_BRANA</name>
<feature type="domain" description="Cyclin C-terminal" evidence="14">
    <location>
        <begin position="442"/>
        <end position="561"/>
    </location>
</feature>
<feature type="coiled-coil region" evidence="11">
    <location>
        <begin position="1258"/>
        <end position="1306"/>
    </location>
</feature>
<dbReference type="Proteomes" id="UP000824890">
    <property type="component" value="Unassembled WGS sequence"/>
</dbReference>
<dbReference type="Pfam" id="PF07227">
    <property type="entry name" value="PHD_Oberon"/>
    <property type="match status" value="1"/>
</dbReference>
<comment type="subcellular location">
    <subcellularLocation>
        <location evidence="1">Nucleus</location>
    </subcellularLocation>
</comment>
<feature type="region of interest" description="Disordered" evidence="12">
    <location>
        <begin position="623"/>
        <end position="662"/>
    </location>
</feature>
<comment type="caution">
    <text evidence="15">The sequence shown here is derived from an EMBL/GenBank/DDBJ whole genome shotgun (WGS) entry which is preliminary data.</text>
</comment>
<dbReference type="PRINTS" id="PR01544">
    <property type="entry name" value="ARATH130DUF"/>
</dbReference>
<evidence type="ECO:0000256" key="12">
    <source>
        <dbReference type="SAM" id="MobiDB-lite"/>
    </source>
</evidence>
<dbReference type="InterPro" id="IPR032535">
    <property type="entry name" value="Oberon_CC"/>
</dbReference>
<dbReference type="EMBL" id="JAGKQM010000018">
    <property type="protein sequence ID" value="KAH0863985.1"/>
    <property type="molecule type" value="Genomic_DNA"/>
</dbReference>
<keyword evidence="2" id="KW-0132">Cell division</keyword>
<dbReference type="SUPFAM" id="SSF47954">
    <property type="entry name" value="Cyclin-like"/>
    <property type="match status" value="2"/>
</dbReference>
<feature type="region of interest" description="Disordered" evidence="12">
    <location>
        <begin position="205"/>
        <end position="235"/>
    </location>
</feature>
<feature type="compositionally biased region" description="Acidic residues" evidence="12">
    <location>
        <begin position="207"/>
        <end position="216"/>
    </location>
</feature>
<proteinExistence type="inferred from homology"/>
<feature type="compositionally biased region" description="Polar residues" evidence="12">
    <location>
        <begin position="219"/>
        <end position="235"/>
    </location>
</feature>
<keyword evidence="9" id="KW-0131">Cell cycle</keyword>
<dbReference type="Pfam" id="PF16312">
    <property type="entry name" value="Oberon_cc"/>
    <property type="match status" value="1"/>
</dbReference>
<feature type="region of interest" description="Disordered" evidence="12">
    <location>
        <begin position="77"/>
        <end position="101"/>
    </location>
</feature>
<sequence>MKEIASRISKRKAEPTPFAGKKLRSIPSRRKRAQISPVAIQPPLSHKEVGVSAASVDSCSNLLSAVDDNVSCGSSRVEKSFGKNRIEEEEVSRPGKDVKKETIADPKFRRITRSYSKLTKEKIIDETEASESSFTRSDVTFAESKESDVVSFVSAVESCSKLGGDNEETEISKRSGFMEEVKELKPEVETVGCVSDLACTETFSGEDVSDDYEDDLSEQRSQIFSQSSDLDSSDYTPSMYFDSGSQFSEKSSSGSPVSHTRSLYLQYKEQFCRSTIPNGFESSRHDQNREIHSELVRFEDEEVEESYQMLRERERSHAYLRDCAKAYCSRMDHADFIPRLRLIMVRWIVEQCSDMGFQQETLFLGVSLLDRFLSKGSFNSERTLVLVGIASLTLATRIEENQLYNSIRKRNFYIENLKYSRHEVVAMEWLILEVLNFKCFSPTIFNFLWFYLKAARANREVERVAKSFAVASLSDHTQLCFWPSSVAAGLVVLACIKHNKISAYQRVVKVHVRTKDNDLHECVKPGMVPWAVSNQQQQIPPQTRTQYTPHTNSQETKSLFLRSMRFIMFNYKIKKLPWTTKLFHLSLSLSFIFSFSLPDSLSNAMIGEKDLAIDGECSRTKTSKPLFSHLNNNNNQPERISVRSSNLDGSPSKSSPRSGNELTLSYLCGENRDLSEKIADQKGKEVVTTISENPSYDEKRIERDFFNLRETKRKAHHDDDVVKEEENNKIETLNLSLSLPDVSLSLTASNAVKRPRVASSERTASFSNDFTAATASYSHSHPFSHNMSCSMTRNSTDFETSDHVWCAGEGTNGSVHSRFRPVGDGGGGGVLAVNPFSGKPSNSSEYSFFPSELPARPGTEAVAAKLPNPEEDDAVRSEKVLYDIVSKSISSVALIIQGMAEETLEAAKEYLRNLIDSPEHKEKLTCLQSHIDKRSDLCKETLSKCVKDQLDILVSVRTGLKYFLSGKIRIPMNELVEIFLFLRCRNVNCKSLLPVDDCECKICSKNKGFCSSCMCPVCLRFDSASNTCSWVGCDVCSHWCHAACGIRENLIKPGNSVKGPRGRTEMLFHCVGCAHKSEMFGFVKDVFVCCAKNWGAETLVKELDCVGKVFSGSDDGKGKALHLKASEMVKKLESKQISPQDASNFIIQFFNYAESVSEFPEPKEQTVVAESSYRKDEASVTPSTSKDQMKKGFALADAMMNSFDSLESMVRIKEAETRMFQKKADEARIEAESFKRMTEMKTEKMEEEYAEKIARLCLKETEERRRNKLEELKKLENSHCDYRNMKLRMESEIAGLLKRMESTRQQLV</sequence>
<protein>
    <submittedName>
        <fullName evidence="15">Uncharacterized protein</fullName>
    </submittedName>
</protein>
<organism evidence="15 16">
    <name type="scientific">Brassica napus</name>
    <name type="common">Rape</name>
    <dbReference type="NCBI Taxonomy" id="3708"/>
    <lineage>
        <taxon>Eukaryota</taxon>
        <taxon>Viridiplantae</taxon>
        <taxon>Streptophyta</taxon>
        <taxon>Embryophyta</taxon>
        <taxon>Tracheophyta</taxon>
        <taxon>Spermatophyta</taxon>
        <taxon>Magnoliopsida</taxon>
        <taxon>eudicotyledons</taxon>
        <taxon>Gunneridae</taxon>
        <taxon>Pentapetalae</taxon>
        <taxon>rosids</taxon>
        <taxon>malvids</taxon>
        <taxon>Brassicales</taxon>
        <taxon>Brassicaceae</taxon>
        <taxon>Brassiceae</taxon>
        <taxon>Brassica</taxon>
    </lineage>
</organism>
<evidence type="ECO:0000256" key="11">
    <source>
        <dbReference type="SAM" id="Coils"/>
    </source>
</evidence>
<evidence type="ECO:0000313" key="16">
    <source>
        <dbReference type="Proteomes" id="UP000824890"/>
    </source>
</evidence>
<evidence type="ECO:0000256" key="3">
    <source>
        <dbReference type="ARBA" id="ARBA00022723"/>
    </source>
</evidence>
<evidence type="ECO:0000256" key="5">
    <source>
        <dbReference type="ARBA" id="ARBA00022833"/>
    </source>
</evidence>
<dbReference type="CDD" id="cd20721">
    <property type="entry name" value="CYCLIN_SDS-like_rpt2"/>
    <property type="match status" value="1"/>
</dbReference>
<dbReference type="InterPro" id="IPR032881">
    <property type="entry name" value="Oberon-like_PHD"/>
</dbReference>
<evidence type="ECO:0000256" key="9">
    <source>
        <dbReference type="ARBA" id="ARBA00023306"/>
    </source>
</evidence>
<dbReference type="Pfam" id="PF02984">
    <property type="entry name" value="Cyclin_C"/>
    <property type="match status" value="1"/>
</dbReference>
<keyword evidence="7 10" id="KW-0195">Cyclin</keyword>
<evidence type="ECO:0000256" key="2">
    <source>
        <dbReference type="ARBA" id="ARBA00022618"/>
    </source>
</evidence>
<keyword evidence="5" id="KW-0862">Zinc</keyword>
<keyword evidence="6 11" id="KW-0175">Coiled coil</keyword>
<dbReference type="InterPro" id="IPR004082">
    <property type="entry name" value="OBERON"/>
</dbReference>
<dbReference type="SMART" id="SM01332">
    <property type="entry name" value="Cyclin_C"/>
    <property type="match status" value="1"/>
</dbReference>
<keyword evidence="4" id="KW-0863">Zinc-finger</keyword>
<dbReference type="CDD" id="cd15612">
    <property type="entry name" value="PHD_OBE1_like"/>
    <property type="match status" value="1"/>
</dbReference>
<dbReference type="InterPro" id="IPR013763">
    <property type="entry name" value="Cyclin-like_dom"/>
</dbReference>
<evidence type="ECO:0000256" key="4">
    <source>
        <dbReference type="ARBA" id="ARBA00022771"/>
    </source>
</evidence>
<dbReference type="InterPro" id="IPR048258">
    <property type="entry name" value="Cyclins_cyclin-box"/>
</dbReference>
<accession>A0ABQ7YA97</accession>